<name>A0ABV9C473_9GAMM</name>
<evidence type="ECO:0000313" key="2">
    <source>
        <dbReference type="Proteomes" id="UP001595961"/>
    </source>
</evidence>
<keyword evidence="2" id="KW-1185">Reference proteome</keyword>
<accession>A0ABV9C473</accession>
<evidence type="ECO:0000313" key="1">
    <source>
        <dbReference type="EMBL" id="MFC4527498.1"/>
    </source>
</evidence>
<comment type="caution">
    <text evidence="1">The sequence shown here is derived from an EMBL/GenBank/DDBJ whole genome shotgun (WGS) entry which is preliminary data.</text>
</comment>
<dbReference type="Proteomes" id="UP001595961">
    <property type="component" value="Unassembled WGS sequence"/>
</dbReference>
<organism evidence="1 2">
    <name type="scientific">Dyella halodurans</name>
    <dbReference type="NCBI Taxonomy" id="1920171"/>
    <lineage>
        <taxon>Bacteria</taxon>
        <taxon>Pseudomonadati</taxon>
        <taxon>Pseudomonadota</taxon>
        <taxon>Gammaproteobacteria</taxon>
        <taxon>Lysobacterales</taxon>
        <taxon>Rhodanobacteraceae</taxon>
        <taxon>Dyella</taxon>
    </lineage>
</organism>
<protein>
    <submittedName>
        <fullName evidence="1">Uncharacterized protein</fullName>
    </submittedName>
</protein>
<sequence length="135" mass="15022">MSFEKIQFGEKEIFCGSLGDSIPDAVPRPFAVLFPAFSEQDRRKGMLLLDSFLERGCGEFQCAGKEAEVMHDDMDGYLEKNGWKRVLTTFDDNVVNACEYHVFGVGKVSACLVALVADYPEVVSHLKRFAAQCEG</sequence>
<dbReference type="EMBL" id="JBHSGA010000017">
    <property type="protein sequence ID" value="MFC4527498.1"/>
    <property type="molecule type" value="Genomic_DNA"/>
</dbReference>
<proteinExistence type="predicted"/>
<reference evidence="2" key="1">
    <citation type="journal article" date="2019" name="Int. J. Syst. Evol. Microbiol.">
        <title>The Global Catalogue of Microorganisms (GCM) 10K type strain sequencing project: providing services to taxonomists for standard genome sequencing and annotation.</title>
        <authorList>
            <consortium name="The Broad Institute Genomics Platform"/>
            <consortium name="The Broad Institute Genome Sequencing Center for Infectious Disease"/>
            <person name="Wu L."/>
            <person name="Ma J."/>
        </authorList>
    </citation>
    <scope>NUCLEOTIDE SEQUENCE [LARGE SCALE GENOMIC DNA]</scope>
    <source>
        <strain evidence="2">CCM 4481</strain>
    </source>
</reference>
<dbReference type="RefSeq" id="WP_266150176.1">
    <property type="nucleotide sequence ID" value="NZ_CP064028.1"/>
</dbReference>
<gene>
    <name evidence="1" type="ORF">ACFO5W_12710</name>
</gene>